<dbReference type="InterPro" id="IPR003439">
    <property type="entry name" value="ABC_transporter-like_ATP-bd"/>
</dbReference>
<dbReference type="PROSITE" id="PS50893">
    <property type="entry name" value="ABC_TRANSPORTER_2"/>
    <property type="match status" value="1"/>
</dbReference>
<dbReference type="GO" id="GO:0005524">
    <property type="term" value="F:ATP binding"/>
    <property type="evidence" value="ECO:0007669"/>
    <property type="project" value="UniProtKB-KW"/>
</dbReference>
<dbReference type="Pfam" id="PF00005">
    <property type="entry name" value="ABC_tran"/>
    <property type="match status" value="1"/>
</dbReference>
<name>A0A6N8U1B3_9STAP</name>
<dbReference type="PANTHER" id="PTHR42734">
    <property type="entry name" value="METAL TRANSPORT SYSTEM ATP-BINDING PROTEIN TM_0124-RELATED"/>
    <property type="match status" value="1"/>
</dbReference>
<dbReference type="OrthoDB" id="9806726at2"/>
<evidence type="ECO:0000313" key="7">
    <source>
        <dbReference type="Proteomes" id="UP000436284"/>
    </source>
</evidence>
<comment type="similarity">
    <text evidence="1">Belongs to the ABC transporter superfamily.</text>
</comment>
<keyword evidence="3" id="KW-0547">Nucleotide-binding</keyword>
<evidence type="ECO:0000256" key="3">
    <source>
        <dbReference type="ARBA" id="ARBA00022741"/>
    </source>
</evidence>
<protein>
    <submittedName>
        <fullName evidence="6">ATP-binding cassette domain-containing protein</fullName>
    </submittedName>
</protein>
<evidence type="ECO:0000313" key="6">
    <source>
        <dbReference type="EMBL" id="MXQ50175.1"/>
    </source>
</evidence>
<dbReference type="GO" id="GO:0016887">
    <property type="term" value="F:ATP hydrolysis activity"/>
    <property type="evidence" value="ECO:0007669"/>
    <property type="project" value="InterPro"/>
</dbReference>
<dbReference type="RefSeq" id="WP_160652215.1">
    <property type="nucleotide sequence ID" value="NZ_JBHRWU010000001.1"/>
</dbReference>
<evidence type="ECO:0000259" key="5">
    <source>
        <dbReference type="PROSITE" id="PS50893"/>
    </source>
</evidence>
<reference evidence="6 7" key="1">
    <citation type="submission" date="2019-12" db="EMBL/GenBank/DDBJ databases">
        <title>Salinicoccus cyprini sp. nov., isolated from gastro-intestinal tract of mirror carp, Cyprinus carpio var. specularis, collected from Gobind Sagar Reservoir, Himachal Pradesh, India.</title>
        <authorList>
            <person name="Talwar C."/>
            <person name="Singh A.K."/>
            <person name="Lal R."/>
            <person name="Negi R.K."/>
        </authorList>
    </citation>
    <scope>NUCLEOTIDE SEQUENCE [LARGE SCALE GENOMIC DNA]</scope>
    <source>
        <strain evidence="6 7">J-82</strain>
    </source>
</reference>
<dbReference type="InterPro" id="IPR050153">
    <property type="entry name" value="Metal_Ion_Import_ABC"/>
</dbReference>
<sequence length="265" mass="29512">MAHPIFELKNISYTYKDKLETTPALKNINLQVHKGDFVALVGPNGSGKTTLLKLILGVLRLQTGEININGKSIRNYQSWQEVGYVSQKSNSFSKGFPATVGEVVLSGLTKEKGLFKRFNRKDRQKLKEVLELLNISHLQNKNISLLSGGQTQRVFIARALINNPSILVLDEPTVGIDAKHVKEFYDVLFKLKSQSVTILLVTHDIGVVVDHADEVACLNESLHFHGTNNEFKNLGEAELSKIYGFPLQLVSHDHERSTTSDTGAY</sequence>
<keyword evidence="2" id="KW-0813">Transport</keyword>
<proteinExistence type="inferred from homology"/>
<dbReference type="EMBL" id="WUUK01000001">
    <property type="protein sequence ID" value="MXQ50175.1"/>
    <property type="molecule type" value="Genomic_DNA"/>
</dbReference>
<comment type="caution">
    <text evidence="6">The sequence shown here is derived from an EMBL/GenBank/DDBJ whole genome shotgun (WGS) entry which is preliminary data.</text>
</comment>
<dbReference type="InterPro" id="IPR003593">
    <property type="entry name" value="AAA+_ATPase"/>
</dbReference>
<dbReference type="Gene3D" id="3.40.50.300">
    <property type="entry name" value="P-loop containing nucleotide triphosphate hydrolases"/>
    <property type="match status" value="1"/>
</dbReference>
<gene>
    <name evidence="6" type="ORF">GQ671_02515</name>
</gene>
<dbReference type="InterPro" id="IPR027417">
    <property type="entry name" value="P-loop_NTPase"/>
</dbReference>
<dbReference type="FunFam" id="3.40.50.300:FF:000134">
    <property type="entry name" value="Iron-enterobactin ABC transporter ATP-binding protein"/>
    <property type="match status" value="1"/>
</dbReference>
<evidence type="ECO:0000256" key="2">
    <source>
        <dbReference type="ARBA" id="ARBA00022448"/>
    </source>
</evidence>
<dbReference type="SUPFAM" id="SSF52540">
    <property type="entry name" value="P-loop containing nucleoside triphosphate hydrolases"/>
    <property type="match status" value="1"/>
</dbReference>
<accession>A0A6N8U1B3</accession>
<feature type="domain" description="ABC transporter" evidence="5">
    <location>
        <begin position="6"/>
        <end position="244"/>
    </location>
</feature>
<organism evidence="6 7">
    <name type="scientific">Salinicoccus hispanicus</name>
    <dbReference type="NCBI Taxonomy" id="157225"/>
    <lineage>
        <taxon>Bacteria</taxon>
        <taxon>Bacillati</taxon>
        <taxon>Bacillota</taxon>
        <taxon>Bacilli</taxon>
        <taxon>Bacillales</taxon>
        <taxon>Staphylococcaceae</taxon>
        <taxon>Salinicoccus</taxon>
    </lineage>
</organism>
<dbReference type="CDD" id="cd03235">
    <property type="entry name" value="ABC_Metallic_Cations"/>
    <property type="match status" value="1"/>
</dbReference>
<dbReference type="Proteomes" id="UP000436284">
    <property type="component" value="Unassembled WGS sequence"/>
</dbReference>
<dbReference type="SMART" id="SM00382">
    <property type="entry name" value="AAA"/>
    <property type="match status" value="1"/>
</dbReference>
<dbReference type="AlphaFoldDB" id="A0A6N8U1B3"/>
<keyword evidence="4 6" id="KW-0067">ATP-binding</keyword>
<keyword evidence="7" id="KW-1185">Reference proteome</keyword>
<evidence type="ECO:0000256" key="4">
    <source>
        <dbReference type="ARBA" id="ARBA00022840"/>
    </source>
</evidence>
<evidence type="ECO:0000256" key="1">
    <source>
        <dbReference type="ARBA" id="ARBA00005417"/>
    </source>
</evidence>
<dbReference type="PANTHER" id="PTHR42734:SF17">
    <property type="entry name" value="METAL TRANSPORT SYSTEM ATP-BINDING PROTEIN TM_0124-RELATED"/>
    <property type="match status" value="1"/>
</dbReference>